<keyword evidence="4" id="KW-0788">Thiol protease</keyword>
<dbReference type="PANTHER" id="PTHR12606">
    <property type="entry name" value="SENTRIN/SUMO-SPECIFIC PROTEASE"/>
    <property type="match status" value="1"/>
</dbReference>
<dbReference type="OrthoDB" id="1939479at2759"/>
<dbReference type="Pfam" id="PF02902">
    <property type="entry name" value="Peptidase_C48"/>
    <property type="match status" value="1"/>
</dbReference>
<evidence type="ECO:0000256" key="3">
    <source>
        <dbReference type="ARBA" id="ARBA00022801"/>
    </source>
</evidence>
<dbReference type="Proteomes" id="UP000799750">
    <property type="component" value="Unassembled WGS sequence"/>
</dbReference>
<accession>A0A6A6QJP3</accession>
<feature type="domain" description="Ubiquitin-like protease family profile" evidence="5">
    <location>
        <begin position="1"/>
        <end position="197"/>
    </location>
</feature>
<evidence type="ECO:0000313" key="7">
    <source>
        <dbReference type="Proteomes" id="UP000799750"/>
    </source>
</evidence>
<evidence type="ECO:0000259" key="5">
    <source>
        <dbReference type="PROSITE" id="PS50600"/>
    </source>
</evidence>
<dbReference type="PANTHER" id="PTHR12606:SF141">
    <property type="entry name" value="GH15225P-RELATED"/>
    <property type="match status" value="1"/>
</dbReference>
<dbReference type="InterPro" id="IPR003653">
    <property type="entry name" value="Peptidase_C48_C"/>
</dbReference>
<dbReference type="GO" id="GO:0006508">
    <property type="term" value="P:proteolysis"/>
    <property type="evidence" value="ECO:0007669"/>
    <property type="project" value="UniProtKB-KW"/>
</dbReference>
<gene>
    <name evidence="6" type="ORF">BU16DRAFT_467490</name>
</gene>
<dbReference type="EMBL" id="MU004194">
    <property type="protein sequence ID" value="KAF2492180.1"/>
    <property type="molecule type" value="Genomic_DNA"/>
</dbReference>
<evidence type="ECO:0000256" key="4">
    <source>
        <dbReference type="ARBA" id="ARBA00022807"/>
    </source>
</evidence>
<reference evidence="6" key="1">
    <citation type="journal article" date="2020" name="Stud. Mycol.">
        <title>101 Dothideomycetes genomes: a test case for predicting lifestyles and emergence of pathogens.</title>
        <authorList>
            <person name="Haridas S."/>
            <person name="Albert R."/>
            <person name="Binder M."/>
            <person name="Bloem J."/>
            <person name="Labutti K."/>
            <person name="Salamov A."/>
            <person name="Andreopoulos B."/>
            <person name="Baker S."/>
            <person name="Barry K."/>
            <person name="Bills G."/>
            <person name="Bluhm B."/>
            <person name="Cannon C."/>
            <person name="Castanera R."/>
            <person name="Culley D."/>
            <person name="Daum C."/>
            <person name="Ezra D."/>
            <person name="Gonzalez J."/>
            <person name="Henrissat B."/>
            <person name="Kuo A."/>
            <person name="Liang C."/>
            <person name="Lipzen A."/>
            <person name="Lutzoni F."/>
            <person name="Magnuson J."/>
            <person name="Mondo S."/>
            <person name="Nolan M."/>
            <person name="Ohm R."/>
            <person name="Pangilinan J."/>
            <person name="Park H.-J."/>
            <person name="Ramirez L."/>
            <person name="Alfaro M."/>
            <person name="Sun H."/>
            <person name="Tritt A."/>
            <person name="Yoshinaga Y."/>
            <person name="Zwiers L.-H."/>
            <person name="Turgeon B."/>
            <person name="Goodwin S."/>
            <person name="Spatafora J."/>
            <person name="Crous P."/>
            <person name="Grigoriev I."/>
        </authorList>
    </citation>
    <scope>NUCLEOTIDE SEQUENCE</scope>
    <source>
        <strain evidence="6">CBS 269.34</strain>
    </source>
</reference>
<comment type="similarity">
    <text evidence="1">Belongs to the peptidase C48 family.</text>
</comment>
<dbReference type="InterPro" id="IPR038765">
    <property type="entry name" value="Papain-like_cys_pep_sf"/>
</dbReference>
<name>A0A6A6QJP3_9PEZI</name>
<dbReference type="Gene3D" id="3.40.395.10">
    <property type="entry name" value="Adenoviral Proteinase, Chain A"/>
    <property type="match status" value="1"/>
</dbReference>
<dbReference type="GO" id="GO:0016929">
    <property type="term" value="F:deSUMOylase activity"/>
    <property type="evidence" value="ECO:0007669"/>
    <property type="project" value="TreeGrafter"/>
</dbReference>
<evidence type="ECO:0000256" key="1">
    <source>
        <dbReference type="ARBA" id="ARBA00005234"/>
    </source>
</evidence>
<sequence length="234" mass="26155">MSLKGRNFGSLLPTKFAGGNPQAWLDDEIVNTYLKLLAEREQELEGWKKGSGRGPPVQAIASQWYTNVKGKNKAKFNEDKPAFDPKEFESVRKWHTRAGLGGKRLLDTKLIVIPICEGNHWRLLAIKPQLREIELLDSLNPAKRAYEHYVHLARRFLECELGALYVANEWTHVPNRSGHQGNARDCGVFTAFNALALVKGVEPAEKVTSGGMPTARLQLAGTLLRGGFKGEFDY</sequence>
<dbReference type="GO" id="GO:0005634">
    <property type="term" value="C:nucleus"/>
    <property type="evidence" value="ECO:0007669"/>
    <property type="project" value="TreeGrafter"/>
</dbReference>
<dbReference type="SUPFAM" id="SSF54001">
    <property type="entry name" value="Cysteine proteinases"/>
    <property type="match status" value="1"/>
</dbReference>
<organism evidence="6 7">
    <name type="scientific">Lophium mytilinum</name>
    <dbReference type="NCBI Taxonomy" id="390894"/>
    <lineage>
        <taxon>Eukaryota</taxon>
        <taxon>Fungi</taxon>
        <taxon>Dikarya</taxon>
        <taxon>Ascomycota</taxon>
        <taxon>Pezizomycotina</taxon>
        <taxon>Dothideomycetes</taxon>
        <taxon>Pleosporomycetidae</taxon>
        <taxon>Mytilinidiales</taxon>
        <taxon>Mytilinidiaceae</taxon>
        <taxon>Lophium</taxon>
    </lineage>
</organism>
<dbReference type="PROSITE" id="PS50600">
    <property type="entry name" value="ULP_PROTEASE"/>
    <property type="match status" value="1"/>
</dbReference>
<evidence type="ECO:0000256" key="2">
    <source>
        <dbReference type="ARBA" id="ARBA00022670"/>
    </source>
</evidence>
<evidence type="ECO:0000313" key="6">
    <source>
        <dbReference type="EMBL" id="KAF2492180.1"/>
    </source>
</evidence>
<keyword evidence="7" id="KW-1185">Reference proteome</keyword>
<protein>
    <submittedName>
        <fullName evidence="6">Cysteine proteinase</fullName>
    </submittedName>
</protein>
<dbReference type="GO" id="GO:0016926">
    <property type="term" value="P:protein desumoylation"/>
    <property type="evidence" value="ECO:0007669"/>
    <property type="project" value="TreeGrafter"/>
</dbReference>
<proteinExistence type="inferred from homology"/>
<dbReference type="AlphaFoldDB" id="A0A6A6QJP3"/>
<keyword evidence="2" id="KW-0645">Protease</keyword>
<keyword evidence="3" id="KW-0378">Hydrolase</keyword>